<evidence type="ECO:0000313" key="3">
    <source>
        <dbReference type="WBParaSite" id="MhA1_Contig405.frz3.gene3"/>
    </source>
</evidence>
<dbReference type="AlphaFoldDB" id="A0A1I8BPB5"/>
<evidence type="ECO:0000313" key="2">
    <source>
        <dbReference type="Proteomes" id="UP000095281"/>
    </source>
</evidence>
<dbReference type="Proteomes" id="UP000095281">
    <property type="component" value="Unplaced"/>
</dbReference>
<protein>
    <submittedName>
        <fullName evidence="3">Uncharacterized protein</fullName>
    </submittedName>
</protein>
<keyword evidence="2" id="KW-1185">Reference proteome</keyword>
<proteinExistence type="predicted"/>
<feature type="region of interest" description="Disordered" evidence="1">
    <location>
        <begin position="46"/>
        <end position="67"/>
    </location>
</feature>
<sequence length="94" mass="10699">MNLWKRDEPKINEKVWLFDSSSSLSTLSKVSKQNLNGYGTCHGMLNDQEVDKGRGTKKKGGVNDEDQKQSQLLLTVQPKIIFKQTNDQQYILGK</sequence>
<dbReference type="WBParaSite" id="MhA1_Contig405.frz3.gene3">
    <property type="protein sequence ID" value="MhA1_Contig405.frz3.gene3"/>
    <property type="gene ID" value="MhA1_Contig405.frz3.gene3"/>
</dbReference>
<reference evidence="3" key="1">
    <citation type="submission" date="2016-11" db="UniProtKB">
        <authorList>
            <consortium name="WormBaseParasite"/>
        </authorList>
    </citation>
    <scope>IDENTIFICATION</scope>
</reference>
<organism evidence="2 3">
    <name type="scientific">Meloidogyne hapla</name>
    <name type="common">Root-knot nematode worm</name>
    <dbReference type="NCBI Taxonomy" id="6305"/>
    <lineage>
        <taxon>Eukaryota</taxon>
        <taxon>Metazoa</taxon>
        <taxon>Ecdysozoa</taxon>
        <taxon>Nematoda</taxon>
        <taxon>Chromadorea</taxon>
        <taxon>Rhabditida</taxon>
        <taxon>Tylenchina</taxon>
        <taxon>Tylenchomorpha</taxon>
        <taxon>Tylenchoidea</taxon>
        <taxon>Meloidogynidae</taxon>
        <taxon>Meloidogyninae</taxon>
        <taxon>Meloidogyne</taxon>
    </lineage>
</organism>
<accession>A0A1I8BPB5</accession>
<name>A0A1I8BPB5_MELHA</name>
<evidence type="ECO:0000256" key="1">
    <source>
        <dbReference type="SAM" id="MobiDB-lite"/>
    </source>
</evidence>